<gene>
    <name evidence="8" type="ORF">LPLAT_LOCUS3219</name>
</gene>
<evidence type="ECO:0000256" key="1">
    <source>
        <dbReference type="ARBA" id="ARBA00004138"/>
    </source>
</evidence>
<evidence type="ECO:0000256" key="2">
    <source>
        <dbReference type="ARBA" id="ARBA00004245"/>
    </source>
</evidence>
<dbReference type="Proteomes" id="UP001497644">
    <property type="component" value="Chromosome 12"/>
</dbReference>
<feature type="compositionally biased region" description="Basic and acidic residues" evidence="6">
    <location>
        <begin position="223"/>
        <end position="242"/>
    </location>
</feature>
<comment type="subcellular location">
    <subcellularLocation>
        <location evidence="1">Cell projection</location>
        <location evidence="1">Cilium</location>
    </subcellularLocation>
    <subcellularLocation>
        <location evidence="2">Cytoplasm</location>
        <location evidence="2">Cytoskeleton</location>
    </subcellularLocation>
</comment>
<feature type="compositionally biased region" description="Basic and acidic residues" evidence="6">
    <location>
        <begin position="308"/>
        <end position="318"/>
    </location>
</feature>
<evidence type="ECO:0000256" key="4">
    <source>
        <dbReference type="ARBA" id="ARBA00023212"/>
    </source>
</evidence>
<dbReference type="InterPro" id="IPR052102">
    <property type="entry name" value="Enkurin_domain-protein"/>
</dbReference>
<dbReference type="PROSITE" id="PS51665">
    <property type="entry name" value="ENKURIN"/>
    <property type="match status" value="1"/>
</dbReference>
<keyword evidence="3" id="KW-0963">Cytoplasm</keyword>
<dbReference type="GO" id="GO:0005881">
    <property type="term" value="C:cytoplasmic microtubule"/>
    <property type="evidence" value="ECO:0007669"/>
    <property type="project" value="TreeGrafter"/>
</dbReference>
<reference evidence="8" key="1">
    <citation type="submission" date="2024-04" db="EMBL/GenBank/DDBJ databases">
        <authorList>
            <consortium name="Molecular Ecology Group"/>
        </authorList>
    </citation>
    <scope>NUCLEOTIDE SEQUENCE</scope>
</reference>
<dbReference type="GO" id="GO:0005929">
    <property type="term" value="C:cilium"/>
    <property type="evidence" value="ECO:0007669"/>
    <property type="project" value="UniProtKB-SubCell"/>
</dbReference>
<dbReference type="Pfam" id="PF13864">
    <property type="entry name" value="Enkurin"/>
    <property type="match status" value="1"/>
</dbReference>
<feature type="region of interest" description="Disordered" evidence="6">
    <location>
        <begin position="308"/>
        <end position="333"/>
    </location>
</feature>
<keyword evidence="5" id="KW-0966">Cell projection</keyword>
<dbReference type="EMBL" id="OZ034835">
    <property type="protein sequence ID" value="CAL1677161.1"/>
    <property type="molecule type" value="Genomic_DNA"/>
</dbReference>
<proteinExistence type="predicted"/>
<sequence>MKVTTLKGIFPDPKPVRRKNFIQENVKNLRQMEQCFQTNKEVEELQKLQLRKHHKITDKYQNVSARVVTSFREKKKHESNHIGLVSKNNVHSKTNNPASTDKVKDEVQVENRNNILELDKKHAAPAKKIVRQGINNISDREKKTSKHNKSQQKLLPKVSSEPDAMHKPENDINAQICVKYRNRGIQTLDTDQIESIYSEGVIRYPSKKVTKHDETASNGDLNQQKERTSRDQFDLPTDRGDMRNLEDAQNVDLRNSVSPVPREEIDFIKLNKERTSIATKLATQLNNGVPPPNYRKGVVPKYLRDRKEAQEKEQKAKVEASYPDCPEGHVPIPDHERKETLRLLKKNYQDYVNELNMMPIKTDTLRAQRRKIEIEKQLNKLEEGIKVFSRPKVYVKINA</sequence>
<feature type="region of interest" description="Disordered" evidence="6">
    <location>
        <begin position="208"/>
        <end position="242"/>
    </location>
</feature>
<evidence type="ECO:0000256" key="5">
    <source>
        <dbReference type="ARBA" id="ARBA00023273"/>
    </source>
</evidence>
<accession>A0AAV2NDC5</accession>
<keyword evidence="9" id="KW-1185">Reference proteome</keyword>
<dbReference type="AlphaFoldDB" id="A0AAV2NDC5"/>
<organism evidence="8 9">
    <name type="scientific">Lasius platythorax</name>
    <dbReference type="NCBI Taxonomy" id="488582"/>
    <lineage>
        <taxon>Eukaryota</taxon>
        <taxon>Metazoa</taxon>
        <taxon>Ecdysozoa</taxon>
        <taxon>Arthropoda</taxon>
        <taxon>Hexapoda</taxon>
        <taxon>Insecta</taxon>
        <taxon>Pterygota</taxon>
        <taxon>Neoptera</taxon>
        <taxon>Endopterygota</taxon>
        <taxon>Hymenoptera</taxon>
        <taxon>Apocrita</taxon>
        <taxon>Aculeata</taxon>
        <taxon>Formicoidea</taxon>
        <taxon>Formicidae</taxon>
        <taxon>Formicinae</taxon>
        <taxon>Lasius</taxon>
        <taxon>Lasius</taxon>
    </lineage>
</organism>
<evidence type="ECO:0000313" key="9">
    <source>
        <dbReference type="Proteomes" id="UP001497644"/>
    </source>
</evidence>
<evidence type="ECO:0000313" key="8">
    <source>
        <dbReference type="EMBL" id="CAL1677161.1"/>
    </source>
</evidence>
<evidence type="ECO:0000256" key="6">
    <source>
        <dbReference type="SAM" id="MobiDB-lite"/>
    </source>
</evidence>
<dbReference type="PANTHER" id="PTHR21490:SF2">
    <property type="entry name" value="ENKURIN DOMAIN-CONTAINING PROTEIN 1"/>
    <property type="match status" value="1"/>
</dbReference>
<evidence type="ECO:0000256" key="3">
    <source>
        <dbReference type="ARBA" id="ARBA00022490"/>
    </source>
</evidence>
<name>A0AAV2NDC5_9HYME</name>
<dbReference type="InterPro" id="IPR027012">
    <property type="entry name" value="Enkurin_dom"/>
</dbReference>
<feature type="domain" description="Enkurin" evidence="7">
    <location>
        <begin position="304"/>
        <end position="396"/>
    </location>
</feature>
<feature type="region of interest" description="Disordered" evidence="6">
    <location>
        <begin position="132"/>
        <end position="170"/>
    </location>
</feature>
<protein>
    <recommendedName>
        <fullName evidence="7">Enkurin domain-containing protein</fullName>
    </recommendedName>
</protein>
<dbReference type="PANTHER" id="PTHR21490">
    <property type="entry name" value="ENKURIN-RELATED"/>
    <property type="match status" value="1"/>
</dbReference>
<evidence type="ECO:0000259" key="7">
    <source>
        <dbReference type="PROSITE" id="PS51665"/>
    </source>
</evidence>
<keyword evidence="4" id="KW-0206">Cytoskeleton</keyword>